<feature type="region of interest" description="Disordered" evidence="2">
    <location>
        <begin position="945"/>
        <end position="966"/>
    </location>
</feature>
<dbReference type="CDD" id="cd17728">
    <property type="entry name" value="BRCT_TopBP1_rpt8"/>
    <property type="match status" value="1"/>
</dbReference>
<dbReference type="PANTHER" id="PTHR13561:SF20">
    <property type="entry name" value="DNA TOPOISOMERASE 2-BINDING PROTEIN 1"/>
    <property type="match status" value="1"/>
</dbReference>
<dbReference type="Gene3D" id="3.40.50.10190">
    <property type="entry name" value="BRCT domain"/>
    <property type="match status" value="8"/>
</dbReference>
<evidence type="ECO:0000256" key="1">
    <source>
        <dbReference type="ARBA" id="ARBA00022737"/>
    </source>
</evidence>
<dbReference type="EMBL" id="JARPUR010000002">
    <property type="protein sequence ID" value="KAK4881729.1"/>
    <property type="molecule type" value="Genomic_DNA"/>
</dbReference>
<dbReference type="Proteomes" id="UP001353858">
    <property type="component" value="Unassembled WGS sequence"/>
</dbReference>
<dbReference type="AlphaFoldDB" id="A0AAN7SIK8"/>
<evidence type="ECO:0000256" key="2">
    <source>
        <dbReference type="SAM" id="MobiDB-lite"/>
    </source>
</evidence>
<feature type="domain" description="BRCT" evidence="3">
    <location>
        <begin position="659"/>
        <end position="754"/>
    </location>
</feature>
<comment type="caution">
    <text evidence="4">The sequence shown here is derived from an EMBL/GenBank/DDBJ whole genome shotgun (WGS) entry which is preliminary data.</text>
</comment>
<dbReference type="FunFam" id="3.40.50.10190:FF:000018">
    <property type="entry name" value="DNA topoisomerase 2-binding protein 1"/>
    <property type="match status" value="1"/>
</dbReference>
<evidence type="ECO:0000313" key="4">
    <source>
        <dbReference type="EMBL" id="KAK4881729.1"/>
    </source>
</evidence>
<keyword evidence="1" id="KW-0677">Repeat</keyword>
<dbReference type="Pfam" id="PF00533">
    <property type="entry name" value="BRCT"/>
    <property type="match status" value="4"/>
</dbReference>
<feature type="compositionally biased region" description="Polar residues" evidence="2">
    <location>
        <begin position="957"/>
        <end position="966"/>
    </location>
</feature>
<feature type="domain" description="BRCT" evidence="3">
    <location>
        <begin position="102"/>
        <end position="175"/>
    </location>
</feature>
<dbReference type="InterPro" id="IPR036420">
    <property type="entry name" value="BRCT_dom_sf"/>
</dbReference>
<dbReference type="CDD" id="cd17738">
    <property type="entry name" value="BRCT_TopBP1_rpt7"/>
    <property type="match status" value="1"/>
</dbReference>
<feature type="region of interest" description="Disordered" evidence="2">
    <location>
        <begin position="781"/>
        <end position="835"/>
    </location>
</feature>
<dbReference type="PROSITE" id="PS50172">
    <property type="entry name" value="BRCT"/>
    <property type="match status" value="6"/>
</dbReference>
<gene>
    <name evidence="4" type="ORF">RN001_005048</name>
</gene>
<dbReference type="GO" id="GO:0007095">
    <property type="term" value="P:mitotic G2 DNA damage checkpoint signaling"/>
    <property type="evidence" value="ECO:0007669"/>
    <property type="project" value="TreeGrafter"/>
</dbReference>
<evidence type="ECO:0000313" key="5">
    <source>
        <dbReference type="Proteomes" id="UP001353858"/>
    </source>
</evidence>
<feature type="domain" description="BRCT" evidence="3">
    <location>
        <begin position="195"/>
        <end position="285"/>
    </location>
</feature>
<dbReference type="InterPro" id="IPR059215">
    <property type="entry name" value="BRCT2_TopBP1-like"/>
</dbReference>
<dbReference type="GO" id="GO:0033314">
    <property type="term" value="P:mitotic DNA replication checkpoint signaling"/>
    <property type="evidence" value="ECO:0007669"/>
    <property type="project" value="TreeGrafter"/>
</dbReference>
<feature type="domain" description="BRCT" evidence="3">
    <location>
        <begin position="1031"/>
        <end position="1117"/>
    </location>
</feature>
<reference evidence="5" key="1">
    <citation type="submission" date="2023-01" db="EMBL/GenBank/DDBJ databases">
        <title>Key to firefly adult light organ development and bioluminescence: homeobox transcription factors regulate luciferase expression and transportation to peroxisome.</title>
        <authorList>
            <person name="Fu X."/>
        </authorList>
    </citation>
    <scope>NUCLEOTIDE SEQUENCE [LARGE SCALE GENOMIC DNA]</scope>
</reference>
<dbReference type="PANTHER" id="PTHR13561">
    <property type="entry name" value="DNA REPLICATION REGULATOR DPB11-RELATED"/>
    <property type="match status" value="1"/>
</dbReference>
<dbReference type="GO" id="GO:0006270">
    <property type="term" value="P:DNA replication initiation"/>
    <property type="evidence" value="ECO:0007669"/>
    <property type="project" value="TreeGrafter"/>
</dbReference>
<feature type="domain" description="BRCT" evidence="3">
    <location>
        <begin position="365"/>
        <end position="457"/>
    </location>
</feature>
<proteinExistence type="predicted"/>
<dbReference type="InterPro" id="IPR001357">
    <property type="entry name" value="BRCT_dom"/>
</dbReference>
<accession>A0AAN7SIK8</accession>
<dbReference type="CDD" id="cd17731">
    <property type="entry name" value="BRCT_TopBP1_rpt2_like"/>
    <property type="match status" value="1"/>
</dbReference>
<organism evidence="4 5">
    <name type="scientific">Aquatica leii</name>
    <dbReference type="NCBI Taxonomy" id="1421715"/>
    <lineage>
        <taxon>Eukaryota</taxon>
        <taxon>Metazoa</taxon>
        <taxon>Ecdysozoa</taxon>
        <taxon>Arthropoda</taxon>
        <taxon>Hexapoda</taxon>
        <taxon>Insecta</taxon>
        <taxon>Pterygota</taxon>
        <taxon>Neoptera</taxon>
        <taxon>Endopterygota</taxon>
        <taxon>Coleoptera</taxon>
        <taxon>Polyphaga</taxon>
        <taxon>Elateriformia</taxon>
        <taxon>Elateroidea</taxon>
        <taxon>Lampyridae</taxon>
        <taxon>Luciolinae</taxon>
        <taxon>Aquatica</taxon>
    </lineage>
</organism>
<protein>
    <recommendedName>
        <fullName evidence="3">BRCT domain-containing protein</fullName>
    </recommendedName>
</protein>
<evidence type="ECO:0000259" key="3">
    <source>
        <dbReference type="PROSITE" id="PS50172"/>
    </source>
</evidence>
<dbReference type="SMART" id="SM00292">
    <property type="entry name" value="BRCT"/>
    <property type="match status" value="7"/>
</dbReference>
<keyword evidence="5" id="KW-1185">Reference proteome</keyword>
<feature type="compositionally biased region" description="Polar residues" evidence="2">
    <location>
        <begin position="824"/>
        <end position="835"/>
    </location>
</feature>
<name>A0AAN7SIK8_9COLE</name>
<sequence>MDHNNVKIIFVVPSSCDSPNETSALMQQAFDACKQNSVDCEWYTEEQCLDYQSLKTDFFIFQEFNGETFEKIKSSKSAILGPLCLLTCLTEGKNIPNFSWPIYSVAMLGCTVAFSTLSKLEKREMQEKVEYMGGYVSSCLVESCTHLVTNSVKSEKYIKAAEAGKKIMLNSWVTDVWDVSLKANVHSTNEQFNKHICPVFYNLLVCCTGLSNVQRNELSKLITDNGGKYKEQLYLNKTDIMIAESRNKSVKYKAAVKHNIKCVTMMWVIDSIKSGYALPDSRYQVRIGTSTPTKDGEELPNFSMISTIGNASELPLRHGVEFLETINATEMANSLMKDTPSMKRKSNSNEHNELVDEINLKEVKKAGAFLDGCGVYLVGFGTEQREKLCKILNLSGATRYNDVSERVTHVLVGDENCVELKYLRSKDIMSACPIVSIHWLLASLNEESPVDEERFLISKSSNVGNEPSSPLSKKSLHLLHAVPEIVVDKDVSIPSSYPAAEMDIIQQYLQPNTTDKEDTLAKLLSENTNFNTKQNEELSVDKARSKVSVRSEKDLSLSSAIDDDSSQLREPIFEGLKFLIDGFIQEERNRVKLAIEEMSGTVVPKTYKGVCDYAVVPTFSSILKRTATCVVNDLWITECWHENELRPVEYFHQPISVDEKAEPLKGCILTISIYNNYERTFLKSLIVLLGGVYQDLLSRIETNNLKACTHLVTPEASGKKYLAAIKWGLPVVNKDWLLECAHVSKYAPETSFLVGESKRKSASALTNASVFNTSNRKIPVTSSKVINPNPPEAVEEQKEPTIKVPINQFSNTPPHKDSSDTEDQTPTRTWNRATASQITPVQKIIAAARIKKLLGTPGQSLQKPSEWDHVNTPDTPLKTFINPTPSPSFKKQMCRFLNTFPDYKPRRNSTPLSELKRKFWDNVGLPKDDNVPDLPNFDLTVENDVSKSGESLERISTPPSTKINSSDNLVNNQLKQLQEMLTASGGNRSDSRRSSLLPPAGNFTFVSVTELKDSQPNTVGWDECIEEEEEQEMRVFMFSGVDQEKRGVYISELEKLGATVSNSPNFDPASTHLICSKPNRNEKILASLSAGKWILHESYVEQCALQGKFVDEELFEFGNPKSNDNIYMKSEKENDNQLKYVHFWRKEVTRRGYGAFHDMRLIVVANRRDLFIRVLQAGGGMVIDESPPFTKTIHATHCLLDLKYVSNFSDYIPLAQQGVYCVNTLYVNDFLLKNGIDVRDYIVPYLLEYYES</sequence>
<dbReference type="SUPFAM" id="SSF52113">
    <property type="entry name" value="BRCT domain"/>
    <property type="match status" value="6"/>
</dbReference>
<dbReference type="InterPro" id="IPR049936">
    <property type="entry name" value="TopBP1_BRCT_8"/>
</dbReference>
<feature type="domain" description="BRCT" evidence="3">
    <location>
        <begin position="568"/>
        <end position="653"/>
    </location>
</feature>
<dbReference type="Pfam" id="PF16770">
    <property type="entry name" value="RTT107_BRCT_5"/>
    <property type="match status" value="1"/>
</dbReference>